<proteinExistence type="predicted"/>
<protein>
    <submittedName>
        <fullName evidence="1">Uncharacterized protein</fullName>
    </submittedName>
</protein>
<evidence type="ECO:0000313" key="1">
    <source>
        <dbReference type="EMBL" id="KAA6373653.1"/>
    </source>
</evidence>
<dbReference type="EMBL" id="SNRW01012563">
    <property type="protein sequence ID" value="KAA6373653.1"/>
    <property type="molecule type" value="Genomic_DNA"/>
</dbReference>
<dbReference type="AlphaFoldDB" id="A0A5J4UTG0"/>
<accession>A0A5J4UTG0</accession>
<sequence>MTFAKPFERVIADLTDLFKSQRLQVCLNQNDEEFERLVFIGEPLMKLNKLIAVSKDFYEPHQLTQTRSQILDYNVLVDVYLELGRQQVNDHPSKAVRFIHALFGELATAPKPTDMSPEGQRKYAETNEKCNRMIESLASMIYHVYEARQKRAPRQ</sequence>
<reference evidence="1 2" key="1">
    <citation type="submission" date="2019-03" db="EMBL/GenBank/DDBJ databases">
        <title>Single cell metagenomics reveals metabolic interactions within the superorganism composed of flagellate Streblomastix strix and complex community of Bacteroidetes bacteria on its surface.</title>
        <authorList>
            <person name="Treitli S.C."/>
            <person name="Kolisko M."/>
            <person name="Husnik F."/>
            <person name="Keeling P."/>
            <person name="Hampl V."/>
        </authorList>
    </citation>
    <scope>NUCLEOTIDE SEQUENCE [LARGE SCALE GENOMIC DNA]</scope>
    <source>
        <strain evidence="1">ST1C</strain>
    </source>
</reference>
<name>A0A5J4UTG0_9EUKA</name>
<organism evidence="1 2">
    <name type="scientific">Streblomastix strix</name>
    <dbReference type="NCBI Taxonomy" id="222440"/>
    <lineage>
        <taxon>Eukaryota</taxon>
        <taxon>Metamonada</taxon>
        <taxon>Preaxostyla</taxon>
        <taxon>Oxymonadida</taxon>
        <taxon>Streblomastigidae</taxon>
        <taxon>Streblomastix</taxon>
    </lineage>
</organism>
<comment type="caution">
    <text evidence="1">The sequence shown here is derived from an EMBL/GenBank/DDBJ whole genome shotgun (WGS) entry which is preliminary data.</text>
</comment>
<dbReference type="Proteomes" id="UP000324800">
    <property type="component" value="Unassembled WGS sequence"/>
</dbReference>
<gene>
    <name evidence="1" type="ORF">EZS28_030820</name>
</gene>
<evidence type="ECO:0000313" key="2">
    <source>
        <dbReference type="Proteomes" id="UP000324800"/>
    </source>
</evidence>